<organism evidence="1">
    <name type="scientific">uncultured delta proteobacterium</name>
    <dbReference type="NCBI Taxonomy" id="34034"/>
    <lineage>
        <taxon>Bacteria</taxon>
        <taxon>Deltaproteobacteria</taxon>
        <taxon>environmental samples</taxon>
    </lineage>
</organism>
<dbReference type="EMBL" id="FLUQ01000001">
    <property type="protein sequence ID" value="SBV90393.1"/>
    <property type="molecule type" value="Genomic_DNA"/>
</dbReference>
<sequence length="92" mass="10819">MHDELGSYYYPNPADPRSRVYVREGDNGLEFRLWHAEYPAVWEKHGWMAQATLEKAAAMYRDMGRESNPMALYDVAVAQALVREERRRKETL</sequence>
<proteinExistence type="predicted"/>
<evidence type="ECO:0000313" key="1">
    <source>
        <dbReference type="EMBL" id="SBV90393.1"/>
    </source>
</evidence>
<name>A0A212IT53_9DELT</name>
<gene>
    <name evidence="1" type="ORF">KL86DPRO_10006</name>
</gene>
<protein>
    <submittedName>
        <fullName evidence="1">Uncharacterized protein</fullName>
    </submittedName>
</protein>
<dbReference type="AlphaFoldDB" id="A0A212IT53"/>
<accession>A0A212IT53</accession>
<reference evidence="1" key="1">
    <citation type="submission" date="2016-04" db="EMBL/GenBank/DDBJ databases">
        <authorList>
            <person name="Evans L.H."/>
            <person name="Alamgir A."/>
            <person name="Owens N."/>
            <person name="Weber N.D."/>
            <person name="Virtaneva K."/>
            <person name="Barbian K."/>
            <person name="Babar A."/>
            <person name="Rosenke K."/>
        </authorList>
    </citation>
    <scope>NUCLEOTIDE SEQUENCE</scope>
    <source>
        <strain evidence="1">86</strain>
    </source>
</reference>